<dbReference type="GO" id="GO:0009231">
    <property type="term" value="P:riboflavin biosynthetic process"/>
    <property type="evidence" value="ECO:0007669"/>
    <property type="project" value="UniProtKB-KW"/>
</dbReference>
<feature type="domain" description="Lumazine-binding" evidence="11">
    <location>
        <begin position="103"/>
        <end position="203"/>
    </location>
</feature>
<sequence length="217" mass="22453">MFTGIITGMGRIAAAHDLGSSSLHGKRLDIEAPAGYLDDVGLGDSIALNGACMTVTSLDAAASRFTIDISAESLAKTAGLGEAGTTVNLEKAVRPQDRLGGHIVSGHVDGIGRVSRFESQGESWNLRILAPAALGRFMAYKGSVTVNGVSLTVNTVEDHAEGCEIGINLIPHTVEHTTLGLLKAGSQVNLEIDTVARYVERMLQAGTAVSGTSSKAP</sequence>
<dbReference type="OrthoDB" id="9788537at2"/>
<dbReference type="EC" id="2.5.1.9" evidence="4 9"/>
<dbReference type="EMBL" id="QQAV01000010">
    <property type="protein sequence ID" value="RDI20673.1"/>
    <property type="molecule type" value="Genomic_DNA"/>
</dbReference>
<dbReference type="PIRSF" id="PIRSF000498">
    <property type="entry name" value="Riboflavin_syn_A"/>
    <property type="match status" value="1"/>
</dbReference>
<dbReference type="InterPro" id="IPR001783">
    <property type="entry name" value="Lumazine-bd"/>
</dbReference>
<protein>
    <recommendedName>
        <fullName evidence="5 9">Riboflavin synthase</fullName>
        <ecNumber evidence="4 9">2.5.1.9</ecNumber>
    </recommendedName>
</protein>
<evidence type="ECO:0000256" key="8">
    <source>
        <dbReference type="ARBA" id="ARBA00022737"/>
    </source>
</evidence>
<dbReference type="CDD" id="cd00402">
    <property type="entry name" value="Riboflavin_synthase_like"/>
    <property type="match status" value="1"/>
</dbReference>
<feature type="repeat" description="Lumazine-binding" evidence="10">
    <location>
        <begin position="103"/>
        <end position="203"/>
    </location>
</feature>
<keyword evidence="6" id="KW-0686">Riboflavin biosynthesis</keyword>
<name>A0A370F9H3_9BURK</name>
<evidence type="ECO:0000256" key="9">
    <source>
        <dbReference type="NCBIfam" id="TIGR00187"/>
    </source>
</evidence>
<dbReference type="AlphaFoldDB" id="A0A370F9H3"/>
<dbReference type="PROSITE" id="PS51177">
    <property type="entry name" value="LUMAZINE_BIND"/>
    <property type="match status" value="2"/>
</dbReference>
<dbReference type="Gene3D" id="2.40.30.20">
    <property type="match status" value="2"/>
</dbReference>
<evidence type="ECO:0000313" key="13">
    <source>
        <dbReference type="Proteomes" id="UP000255265"/>
    </source>
</evidence>
<evidence type="ECO:0000256" key="2">
    <source>
        <dbReference type="ARBA" id="ARBA00002803"/>
    </source>
</evidence>
<dbReference type="SUPFAM" id="SSF63380">
    <property type="entry name" value="Riboflavin synthase domain-like"/>
    <property type="match status" value="2"/>
</dbReference>
<gene>
    <name evidence="12" type="ORF">DFR41_11079</name>
</gene>
<proteinExistence type="predicted"/>
<dbReference type="GO" id="GO:0004746">
    <property type="term" value="F:riboflavin synthase activity"/>
    <property type="evidence" value="ECO:0007669"/>
    <property type="project" value="UniProtKB-UniRule"/>
</dbReference>
<comment type="pathway">
    <text evidence="3">Cofactor biosynthesis; riboflavin biosynthesis; riboflavin from 2-hydroxy-3-oxobutyl phosphate and 5-amino-6-(D-ribitylamino)uracil: step 2/2.</text>
</comment>
<feature type="domain" description="Lumazine-binding" evidence="11">
    <location>
        <begin position="1"/>
        <end position="102"/>
    </location>
</feature>
<dbReference type="RefSeq" id="WP_017757846.1">
    <property type="nucleotide sequence ID" value="NZ_QQAV01000010.1"/>
</dbReference>
<dbReference type="InterPro" id="IPR017938">
    <property type="entry name" value="Riboflavin_synthase-like_b-brl"/>
</dbReference>
<comment type="function">
    <text evidence="2">Catalyzes the dismutation of two molecules of 6,7-dimethyl-8-ribityllumazine, resulting in the formation of riboflavin and 5-amino-6-(D-ribitylamino)uracil.</text>
</comment>
<keyword evidence="7" id="KW-0808">Transferase</keyword>
<dbReference type="InterPro" id="IPR026017">
    <property type="entry name" value="Lumazine-bd_dom"/>
</dbReference>
<dbReference type="PANTHER" id="PTHR21098">
    <property type="entry name" value="RIBOFLAVIN SYNTHASE ALPHA CHAIN"/>
    <property type="match status" value="1"/>
</dbReference>
<evidence type="ECO:0000256" key="3">
    <source>
        <dbReference type="ARBA" id="ARBA00004887"/>
    </source>
</evidence>
<keyword evidence="13" id="KW-1185">Reference proteome</keyword>
<dbReference type="NCBIfam" id="TIGR00187">
    <property type="entry name" value="ribE"/>
    <property type="match status" value="1"/>
</dbReference>
<dbReference type="InterPro" id="IPR023366">
    <property type="entry name" value="ATP_synth_asu-like_sf"/>
</dbReference>
<organism evidence="12 13">
    <name type="scientific">Pseudacidovorax intermedius</name>
    <dbReference type="NCBI Taxonomy" id="433924"/>
    <lineage>
        <taxon>Bacteria</taxon>
        <taxon>Pseudomonadati</taxon>
        <taxon>Pseudomonadota</taxon>
        <taxon>Betaproteobacteria</taxon>
        <taxon>Burkholderiales</taxon>
        <taxon>Comamonadaceae</taxon>
        <taxon>Pseudacidovorax</taxon>
    </lineage>
</organism>
<comment type="catalytic activity">
    <reaction evidence="1">
        <text>2 6,7-dimethyl-8-(1-D-ribityl)lumazine + H(+) = 5-amino-6-(D-ribitylamino)uracil + riboflavin</text>
        <dbReference type="Rhea" id="RHEA:20772"/>
        <dbReference type="ChEBI" id="CHEBI:15378"/>
        <dbReference type="ChEBI" id="CHEBI:15934"/>
        <dbReference type="ChEBI" id="CHEBI:57986"/>
        <dbReference type="ChEBI" id="CHEBI:58201"/>
        <dbReference type="EC" id="2.5.1.9"/>
    </reaction>
</comment>
<reference evidence="12 13" key="1">
    <citation type="submission" date="2018-07" db="EMBL/GenBank/DDBJ databases">
        <title>Genomic Encyclopedia of Type Strains, Phase IV (KMG-IV): sequencing the most valuable type-strain genomes for metagenomic binning, comparative biology and taxonomic classification.</title>
        <authorList>
            <person name="Goeker M."/>
        </authorList>
    </citation>
    <scope>NUCLEOTIDE SEQUENCE [LARGE SCALE GENOMIC DNA]</scope>
    <source>
        <strain evidence="12 13">DSM 21352</strain>
    </source>
</reference>
<evidence type="ECO:0000256" key="6">
    <source>
        <dbReference type="ARBA" id="ARBA00022619"/>
    </source>
</evidence>
<dbReference type="FunFam" id="2.40.30.20:FF:000004">
    <property type="entry name" value="Riboflavin synthase, alpha subunit"/>
    <property type="match status" value="1"/>
</dbReference>
<evidence type="ECO:0000256" key="7">
    <source>
        <dbReference type="ARBA" id="ARBA00022679"/>
    </source>
</evidence>
<evidence type="ECO:0000256" key="1">
    <source>
        <dbReference type="ARBA" id="ARBA00000968"/>
    </source>
</evidence>
<feature type="repeat" description="Lumazine-binding" evidence="10">
    <location>
        <begin position="1"/>
        <end position="102"/>
    </location>
</feature>
<evidence type="ECO:0000256" key="5">
    <source>
        <dbReference type="ARBA" id="ARBA00013950"/>
    </source>
</evidence>
<evidence type="ECO:0000256" key="4">
    <source>
        <dbReference type="ARBA" id="ARBA00012827"/>
    </source>
</evidence>
<dbReference type="NCBIfam" id="NF006767">
    <property type="entry name" value="PRK09289.1"/>
    <property type="match status" value="1"/>
</dbReference>
<dbReference type="Pfam" id="PF00677">
    <property type="entry name" value="Lum_binding"/>
    <property type="match status" value="2"/>
</dbReference>
<evidence type="ECO:0000256" key="10">
    <source>
        <dbReference type="PROSITE-ProRule" id="PRU00524"/>
    </source>
</evidence>
<accession>A0A370F9H3</accession>
<keyword evidence="8" id="KW-0677">Repeat</keyword>
<dbReference type="PANTHER" id="PTHR21098:SF12">
    <property type="entry name" value="RIBOFLAVIN SYNTHASE"/>
    <property type="match status" value="1"/>
</dbReference>
<comment type="caution">
    <text evidence="12">The sequence shown here is derived from an EMBL/GenBank/DDBJ whole genome shotgun (WGS) entry which is preliminary data.</text>
</comment>
<dbReference type="Proteomes" id="UP000255265">
    <property type="component" value="Unassembled WGS sequence"/>
</dbReference>
<dbReference type="STRING" id="433924.NS331_03545"/>
<evidence type="ECO:0000313" key="12">
    <source>
        <dbReference type="EMBL" id="RDI20673.1"/>
    </source>
</evidence>
<evidence type="ECO:0000259" key="11">
    <source>
        <dbReference type="PROSITE" id="PS51177"/>
    </source>
</evidence>